<dbReference type="KEGG" id="pchm:VFPPC_03664"/>
<sequence length="668" mass="74785">MAFQNDVDDVVDFLLTPFIDIVSKAKDAADHAGDEEPSMRKTAESLSKEGQRAVNRLEPLCRKICIQHGSSFVKAMKTNEEISQFHMELTDLLWGFDDFVTVETFDEDKYTELQTMCRSSAPKIYNILVRTNIELLSRLSDSDSSLRIVPESPPTSPMYPLSPSSFTWQPDNKMDTEPPLLGTAPWDENLVNSLHIESQANQRKLGRRSPATTVYSTSAPGLEYAVINAKRQSYSSAHSSGSSASHSSRGKVRRSVLPIREQRELSTSSSQGHSFPQPLSSRDVHEAYRSPRPVPMSGRISSQESSTFGTPPDWKPPAKAVPPTPVIRMPSKCCLINESSSFRQYGGFCSGAKDIIKGSVGVKQKQKPVHRTLSRVVAKCTGCAWELDYEHIENDQSNKESGSMTKMDVNFRLRLLQKSHMAVKRPNDRLYGCVFCVQSGYTMEESDATVFFSADDLLSHLSRHVRPLPVVSGVTVVYGTDVPSHLLNNFDLQFKVPAKPNPIHRESTEIDGRPTGIAMKETRRDETQRNIVDRDRPEELQVATRARLTGIKWPPQYKGRRVFAWHDGTFASLPSEIIMLTAPANCKLSRSIKTLVSAKAKWKFSPKHGKAGWLKFDKGDTITNIGWEHPDHWCWCGTTSKGEWGIFPQAFIDPNTVRDDTPDNPSPD</sequence>
<feature type="region of interest" description="Disordered" evidence="2">
    <location>
        <begin position="236"/>
        <end position="317"/>
    </location>
</feature>
<proteinExistence type="predicted"/>
<evidence type="ECO:0000259" key="3">
    <source>
        <dbReference type="Pfam" id="PF14604"/>
    </source>
</evidence>
<feature type="compositionally biased region" description="Low complexity" evidence="2">
    <location>
        <begin position="236"/>
        <end position="247"/>
    </location>
</feature>
<feature type="compositionally biased region" description="Polar residues" evidence="2">
    <location>
        <begin position="299"/>
        <end position="309"/>
    </location>
</feature>
<keyword evidence="1" id="KW-0728">SH3 domain</keyword>
<name>A0A179G1X8_METCM</name>
<organism evidence="4 5">
    <name type="scientific">Pochonia chlamydosporia 170</name>
    <dbReference type="NCBI Taxonomy" id="1380566"/>
    <lineage>
        <taxon>Eukaryota</taxon>
        <taxon>Fungi</taxon>
        <taxon>Dikarya</taxon>
        <taxon>Ascomycota</taxon>
        <taxon>Pezizomycotina</taxon>
        <taxon>Sordariomycetes</taxon>
        <taxon>Hypocreomycetidae</taxon>
        <taxon>Hypocreales</taxon>
        <taxon>Clavicipitaceae</taxon>
        <taxon>Pochonia</taxon>
    </lineage>
</organism>
<dbReference type="InterPro" id="IPR036028">
    <property type="entry name" value="SH3-like_dom_sf"/>
</dbReference>
<dbReference type="Proteomes" id="UP000078397">
    <property type="component" value="Unassembled WGS sequence"/>
</dbReference>
<keyword evidence="5" id="KW-1185">Reference proteome</keyword>
<dbReference type="GeneID" id="28847134"/>
<gene>
    <name evidence="4" type="ORF">VFPPC_03664</name>
</gene>
<feature type="region of interest" description="Disordered" evidence="2">
    <location>
        <begin position="29"/>
        <end position="50"/>
    </location>
</feature>
<protein>
    <submittedName>
        <fullName evidence="4">SH3 domain-containing protein</fullName>
    </submittedName>
</protein>
<dbReference type="InterPro" id="IPR001452">
    <property type="entry name" value="SH3_domain"/>
</dbReference>
<feature type="domain" description="SH3" evidence="3">
    <location>
        <begin position="600"/>
        <end position="652"/>
    </location>
</feature>
<dbReference type="CDD" id="cd00174">
    <property type="entry name" value="SH3"/>
    <property type="match status" value="1"/>
</dbReference>
<dbReference type="Gene3D" id="2.30.30.40">
    <property type="entry name" value="SH3 Domains"/>
    <property type="match status" value="1"/>
</dbReference>
<accession>A0A179G1X8</accession>
<comment type="caution">
    <text evidence="4">The sequence shown here is derived from an EMBL/GenBank/DDBJ whole genome shotgun (WGS) entry which is preliminary data.</text>
</comment>
<evidence type="ECO:0000313" key="4">
    <source>
        <dbReference type="EMBL" id="OAQ71351.1"/>
    </source>
</evidence>
<evidence type="ECO:0000256" key="2">
    <source>
        <dbReference type="SAM" id="MobiDB-lite"/>
    </source>
</evidence>
<feature type="region of interest" description="Disordered" evidence="2">
    <location>
        <begin position="145"/>
        <end position="184"/>
    </location>
</feature>
<dbReference type="OrthoDB" id="5243589at2759"/>
<dbReference type="AlphaFoldDB" id="A0A179G1X8"/>
<dbReference type="SUPFAM" id="SSF50044">
    <property type="entry name" value="SH3-domain"/>
    <property type="match status" value="1"/>
</dbReference>
<evidence type="ECO:0000313" key="5">
    <source>
        <dbReference type="Proteomes" id="UP000078397"/>
    </source>
</evidence>
<feature type="compositionally biased region" description="Polar residues" evidence="2">
    <location>
        <begin position="265"/>
        <end position="280"/>
    </location>
</feature>
<dbReference type="EMBL" id="LSBJ02000002">
    <property type="protein sequence ID" value="OAQ71351.1"/>
    <property type="molecule type" value="Genomic_DNA"/>
</dbReference>
<reference evidence="4 5" key="1">
    <citation type="journal article" date="2016" name="PLoS Pathog.">
        <title>Biosynthesis of antibiotic leucinostatins in bio-control fungus Purpureocillium lilacinum and their inhibition on phytophthora revealed by genome mining.</title>
        <authorList>
            <person name="Wang G."/>
            <person name="Liu Z."/>
            <person name="Lin R."/>
            <person name="Li E."/>
            <person name="Mao Z."/>
            <person name="Ling J."/>
            <person name="Yang Y."/>
            <person name="Yin W.B."/>
            <person name="Xie B."/>
        </authorList>
    </citation>
    <scope>NUCLEOTIDE SEQUENCE [LARGE SCALE GENOMIC DNA]</scope>
    <source>
        <strain evidence="4">170</strain>
    </source>
</reference>
<dbReference type="RefSeq" id="XP_018147888.1">
    <property type="nucleotide sequence ID" value="XM_018283140.1"/>
</dbReference>
<evidence type="ECO:0000256" key="1">
    <source>
        <dbReference type="ARBA" id="ARBA00022443"/>
    </source>
</evidence>
<dbReference type="STRING" id="1380566.A0A179G1X8"/>
<dbReference type="Pfam" id="PF14604">
    <property type="entry name" value="SH3_9"/>
    <property type="match status" value="1"/>
</dbReference>